<proteinExistence type="predicted"/>
<evidence type="ECO:0000313" key="1">
    <source>
        <dbReference type="EMBL" id="CAJ2507622.1"/>
    </source>
</evidence>
<comment type="caution">
    <text evidence="1">The sequence shown here is derived from an EMBL/GenBank/DDBJ whole genome shotgun (WGS) entry which is preliminary data.</text>
</comment>
<name>A0AAI8YK30_9PEZI</name>
<dbReference type="AlphaFoldDB" id="A0AAI8YK30"/>
<evidence type="ECO:0000313" key="2">
    <source>
        <dbReference type="Proteomes" id="UP001295740"/>
    </source>
</evidence>
<sequence>MDAYKPRLETFLRVLEGEERKMRSFSGNGGSVASPSLFSDWKTPLSRQMRESWEKQTWMISYVARNSWAFDFLFWRYLDQRYFGPNEDGDYHARLNLLTQRELEAMEALVKMKMEQREEGTLVALEHDRAAAQLTKFMV</sequence>
<reference evidence="1" key="1">
    <citation type="submission" date="2023-10" db="EMBL/GenBank/DDBJ databases">
        <authorList>
            <person name="Hackl T."/>
        </authorList>
    </citation>
    <scope>NUCLEOTIDE SEQUENCE</scope>
</reference>
<dbReference type="Proteomes" id="UP001295740">
    <property type="component" value="Unassembled WGS sequence"/>
</dbReference>
<organism evidence="1 2">
    <name type="scientific">Anthostomella pinea</name>
    <dbReference type="NCBI Taxonomy" id="933095"/>
    <lineage>
        <taxon>Eukaryota</taxon>
        <taxon>Fungi</taxon>
        <taxon>Dikarya</taxon>
        <taxon>Ascomycota</taxon>
        <taxon>Pezizomycotina</taxon>
        <taxon>Sordariomycetes</taxon>
        <taxon>Xylariomycetidae</taxon>
        <taxon>Xylariales</taxon>
        <taxon>Xylariaceae</taxon>
        <taxon>Anthostomella</taxon>
    </lineage>
</organism>
<dbReference type="EMBL" id="CAUWAG010000010">
    <property type="protein sequence ID" value="CAJ2507622.1"/>
    <property type="molecule type" value="Genomic_DNA"/>
</dbReference>
<protein>
    <submittedName>
        <fullName evidence="1">Uu.00g088080.m01.CDS01</fullName>
    </submittedName>
</protein>
<gene>
    <name evidence="1" type="ORF">KHLLAP_LOCUS8090</name>
</gene>
<keyword evidence="2" id="KW-1185">Reference proteome</keyword>
<accession>A0AAI8YK30</accession>